<dbReference type="InterPro" id="IPR013332">
    <property type="entry name" value="KPR_N"/>
</dbReference>
<feature type="domain" description="Ketopantoate reductase C-terminal" evidence="11">
    <location>
        <begin position="177"/>
        <end position="300"/>
    </location>
</feature>
<evidence type="ECO:0000256" key="4">
    <source>
        <dbReference type="ARBA" id="ARBA00019465"/>
    </source>
</evidence>
<organism evidence="12 13">
    <name type="scientific">Hydrogenobacter hydrogenophilus</name>
    <dbReference type="NCBI Taxonomy" id="35835"/>
    <lineage>
        <taxon>Bacteria</taxon>
        <taxon>Pseudomonadati</taxon>
        <taxon>Aquificota</taxon>
        <taxon>Aquificia</taxon>
        <taxon>Aquificales</taxon>
        <taxon>Aquificaceae</taxon>
        <taxon>Hydrogenobacter</taxon>
    </lineage>
</organism>
<evidence type="ECO:0000313" key="13">
    <source>
        <dbReference type="Proteomes" id="UP000218627"/>
    </source>
</evidence>
<comment type="catalytic activity">
    <reaction evidence="8 9">
        <text>(R)-pantoate + NADP(+) = 2-dehydropantoate + NADPH + H(+)</text>
        <dbReference type="Rhea" id="RHEA:16233"/>
        <dbReference type="ChEBI" id="CHEBI:11561"/>
        <dbReference type="ChEBI" id="CHEBI:15378"/>
        <dbReference type="ChEBI" id="CHEBI:15980"/>
        <dbReference type="ChEBI" id="CHEBI:57783"/>
        <dbReference type="ChEBI" id="CHEBI:58349"/>
        <dbReference type="EC" id="1.1.1.169"/>
    </reaction>
</comment>
<name>A0A285NNA5_9AQUI</name>
<comment type="function">
    <text evidence="9">Catalyzes the NADPH-dependent reduction of ketopantoate into pantoic acid.</text>
</comment>
<dbReference type="InterPro" id="IPR003710">
    <property type="entry name" value="ApbA"/>
</dbReference>
<dbReference type="Gene3D" id="1.10.1040.10">
    <property type="entry name" value="N-(1-d-carboxylethyl)-l-norvaline Dehydrogenase, domain 2"/>
    <property type="match status" value="1"/>
</dbReference>
<dbReference type="InterPro" id="IPR013752">
    <property type="entry name" value="KPA_reductase"/>
</dbReference>
<keyword evidence="6 9" id="KW-0560">Oxidoreductase</keyword>
<evidence type="ECO:0000259" key="11">
    <source>
        <dbReference type="Pfam" id="PF08546"/>
    </source>
</evidence>
<feature type="domain" description="Ketopantoate reductase N-terminal" evidence="10">
    <location>
        <begin position="4"/>
        <end position="146"/>
    </location>
</feature>
<evidence type="ECO:0000256" key="6">
    <source>
        <dbReference type="ARBA" id="ARBA00023002"/>
    </source>
</evidence>
<dbReference type="Proteomes" id="UP000218627">
    <property type="component" value="Unassembled WGS sequence"/>
</dbReference>
<dbReference type="InterPro" id="IPR013328">
    <property type="entry name" value="6PGD_dom2"/>
</dbReference>
<dbReference type="PANTHER" id="PTHR43765:SF2">
    <property type="entry name" value="2-DEHYDROPANTOATE 2-REDUCTASE"/>
    <property type="match status" value="1"/>
</dbReference>
<dbReference type="EMBL" id="OBEN01000001">
    <property type="protein sequence ID" value="SNZ11014.1"/>
    <property type="molecule type" value="Genomic_DNA"/>
</dbReference>
<accession>A0A285NNA5</accession>
<keyword evidence="9" id="KW-0566">Pantothenate biosynthesis</keyword>
<evidence type="ECO:0000256" key="7">
    <source>
        <dbReference type="ARBA" id="ARBA00032024"/>
    </source>
</evidence>
<evidence type="ECO:0000256" key="8">
    <source>
        <dbReference type="ARBA" id="ARBA00048793"/>
    </source>
</evidence>
<evidence type="ECO:0000256" key="5">
    <source>
        <dbReference type="ARBA" id="ARBA00022857"/>
    </source>
</evidence>
<proteinExistence type="inferred from homology"/>
<gene>
    <name evidence="12" type="ORF">SAMN06265353_0115</name>
</gene>
<dbReference type="InterPro" id="IPR036291">
    <property type="entry name" value="NAD(P)-bd_dom_sf"/>
</dbReference>
<evidence type="ECO:0000256" key="9">
    <source>
        <dbReference type="RuleBase" id="RU362068"/>
    </source>
</evidence>
<protein>
    <recommendedName>
        <fullName evidence="4 9">2-dehydropantoate 2-reductase</fullName>
        <ecNumber evidence="3 9">1.1.1.169</ecNumber>
    </recommendedName>
    <alternativeName>
        <fullName evidence="7 9">Ketopantoate reductase</fullName>
    </alternativeName>
</protein>
<keyword evidence="5 9" id="KW-0521">NADP</keyword>
<comment type="similarity">
    <text evidence="2 9">Belongs to the ketopantoate reductase family.</text>
</comment>
<dbReference type="NCBIfam" id="TIGR00745">
    <property type="entry name" value="apbA_panE"/>
    <property type="match status" value="1"/>
</dbReference>
<dbReference type="InterPro" id="IPR008927">
    <property type="entry name" value="6-PGluconate_DH-like_C_sf"/>
</dbReference>
<dbReference type="OrthoDB" id="9793586at2"/>
<reference evidence="13" key="1">
    <citation type="submission" date="2017-09" db="EMBL/GenBank/DDBJ databases">
        <authorList>
            <person name="Varghese N."/>
            <person name="Submissions S."/>
        </authorList>
    </citation>
    <scope>NUCLEOTIDE SEQUENCE [LARGE SCALE GENOMIC DNA]</scope>
    <source>
        <strain evidence="13">DSM 2913</strain>
    </source>
</reference>
<dbReference type="RefSeq" id="WP_096600016.1">
    <property type="nucleotide sequence ID" value="NZ_OBEN01000001.1"/>
</dbReference>
<evidence type="ECO:0000256" key="3">
    <source>
        <dbReference type="ARBA" id="ARBA00013014"/>
    </source>
</evidence>
<dbReference type="GO" id="GO:0015940">
    <property type="term" value="P:pantothenate biosynthetic process"/>
    <property type="evidence" value="ECO:0007669"/>
    <property type="project" value="UniProtKB-UniPathway"/>
</dbReference>
<dbReference type="EC" id="1.1.1.169" evidence="3 9"/>
<sequence>MKFLVVGVGAVGSVFLSFLSRAGYKAVGLVKPGRSLSKIKVEGIWGEFEQEVITVEDLSLVEYTPDVIVLSVKSYDTQSALEGLSSFVEKGSYILIAQNGYGNYEKAVELFGDDKVILSRIIFGAKRTNVDRVRITVCADPVVIGSPSGNIKEEFLNTLADIFSKAGIPTRHDREVYKYLWEKIIYNCALNPLGALFELTYGQLVENPYTREIINGIIDEIFMVLKAHRIETFHTSSEEYKRHFYEKLVPPTANHYPSMLEDIKKGKTEIDALNGAIVELGKQANIETPINSVITNMVKGVCYDKAFGGSGRCFG</sequence>
<dbReference type="GO" id="GO:0050661">
    <property type="term" value="F:NADP binding"/>
    <property type="evidence" value="ECO:0007669"/>
    <property type="project" value="TreeGrafter"/>
</dbReference>
<evidence type="ECO:0000259" key="10">
    <source>
        <dbReference type="Pfam" id="PF02558"/>
    </source>
</evidence>
<dbReference type="SUPFAM" id="SSF51735">
    <property type="entry name" value="NAD(P)-binding Rossmann-fold domains"/>
    <property type="match status" value="1"/>
</dbReference>
<evidence type="ECO:0000256" key="2">
    <source>
        <dbReference type="ARBA" id="ARBA00007870"/>
    </source>
</evidence>
<dbReference type="InterPro" id="IPR050838">
    <property type="entry name" value="Ketopantoate_reductase"/>
</dbReference>
<evidence type="ECO:0000256" key="1">
    <source>
        <dbReference type="ARBA" id="ARBA00004994"/>
    </source>
</evidence>
<dbReference type="Pfam" id="PF08546">
    <property type="entry name" value="ApbA_C"/>
    <property type="match status" value="1"/>
</dbReference>
<dbReference type="GO" id="GO:0005737">
    <property type="term" value="C:cytoplasm"/>
    <property type="evidence" value="ECO:0007669"/>
    <property type="project" value="TreeGrafter"/>
</dbReference>
<dbReference type="UniPathway" id="UPA00028">
    <property type="reaction ID" value="UER00004"/>
</dbReference>
<dbReference type="GO" id="GO:0008677">
    <property type="term" value="F:2-dehydropantoate 2-reductase activity"/>
    <property type="evidence" value="ECO:0007669"/>
    <property type="project" value="UniProtKB-EC"/>
</dbReference>
<dbReference type="PANTHER" id="PTHR43765">
    <property type="entry name" value="2-DEHYDROPANTOATE 2-REDUCTASE-RELATED"/>
    <property type="match status" value="1"/>
</dbReference>
<dbReference type="Gene3D" id="3.40.50.720">
    <property type="entry name" value="NAD(P)-binding Rossmann-like Domain"/>
    <property type="match status" value="1"/>
</dbReference>
<dbReference type="Pfam" id="PF02558">
    <property type="entry name" value="ApbA"/>
    <property type="match status" value="1"/>
</dbReference>
<dbReference type="SUPFAM" id="SSF48179">
    <property type="entry name" value="6-phosphogluconate dehydrogenase C-terminal domain-like"/>
    <property type="match status" value="1"/>
</dbReference>
<comment type="pathway">
    <text evidence="1 9">Cofactor biosynthesis; (R)-pantothenate biosynthesis; (R)-pantoate from 3-methyl-2-oxobutanoate: step 2/2.</text>
</comment>
<evidence type="ECO:0000313" key="12">
    <source>
        <dbReference type="EMBL" id="SNZ11014.1"/>
    </source>
</evidence>
<dbReference type="AlphaFoldDB" id="A0A285NNA5"/>
<keyword evidence="13" id="KW-1185">Reference proteome</keyword>